<feature type="region of interest" description="Disordered" evidence="4">
    <location>
        <begin position="1"/>
        <end position="32"/>
    </location>
</feature>
<feature type="compositionally biased region" description="Polar residues" evidence="4">
    <location>
        <begin position="1240"/>
        <end position="1259"/>
    </location>
</feature>
<evidence type="ECO:0000256" key="2">
    <source>
        <dbReference type="ARBA" id="ARBA00022737"/>
    </source>
</evidence>
<dbReference type="WBParaSite" id="SMRG1_42020.2">
    <property type="protein sequence ID" value="SMRG1_42020.2"/>
    <property type="gene ID" value="SMRG1_42020"/>
</dbReference>
<dbReference type="Proteomes" id="UP000050790">
    <property type="component" value="Unassembled WGS sequence"/>
</dbReference>
<feature type="compositionally biased region" description="Low complexity" evidence="4">
    <location>
        <begin position="491"/>
        <end position="502"/>
    </location>
</feature>
<feature type="region of interest" description="Disordered" evidence="4">
    <location>
        <begin position="1480"/>
        <end position="1508"/>
    </location>
</feature>
<proteinExistence type="predicted"/>
<accession>A0AA84ZQI8</accession>
<feature type="region of interest" description="Disordered" evidence="4">
    <location>
        <begin position="1198"/>
        <end position="1259"/>
    </location>
</feature>
<dbReference type="Gene3D" id="3.30.160.60">
    <property type="entry name" value="Classic Zinc Finger"/>
    <property type="match status" value="1"/>
</dbReference>
<feature type="compositionally biased region" description="Basic and acidic residues" evidence="4">
    <location>
        <begin position="1411"/>
        <end position="1420"/>
    </location>
</feature>
<feature type="region of interest" description="Disordered" evidence="4">
    <location>
        <begin position="1278"/>
        <end position="1297"/>
    </location>
</feature>
<dbReference type="PROSITE" id="PS00028">
    <property type="entry name" value="ZINC_FINGER_C2H2_1"/>
    <property type="match status" value="3"/>
</dbReference>
<feature type="region of interest" description="Disordered" evidence="4">
    <location>
        <begin position="604"/>
        <end position="630"/>
    </location>
</feature>
<evidence type="ECO:0000313" key="6">
    <source>
        <dbReference type="Proteomes" id="UP000050790"/>
    </source>
</evidence>
<name>A0AA84ZQI8_9TREM</name>
<feature type="compositionally biased region" description="Low complexity" evidence="4">
    <location>
        <begin position="1487"/>
        <end position="1503"/>
    </location>
</feature>
<evidence type="ECO:0000256" key="4">
    <source>
        <dbReference type="SAM" id="MobiDB-lite"/>
    </source>
</evidence>
<feature type="compositionally biased region" description="Polar residues" evidence="4">
    <location>
        <begin position="621"/>
        <end position="630"/>
    </location>
</feature>
<feature type="compositionally biased region" description="Polar residues" evidence="4">
    <location>
        <begin position="81"/>
        <end position="106"/>
    </location>
</feature>
<feature type="domain" description="C2H2-type" evidence="5">
    <location>
        <begin position="1145"/>
        <end position="1169"/>
    </location>
</feature>
<protein>
    <recommendedName>
        <fullName evidence="5">C2H2-type domain-containing protein</fullName>
    </recommendedName>
</protein>
<feature type="compositionally biased region" description="Basic residues" evidence="4">
    <location>
        <begin position="63"/>
        <end position="74"/>
    </location>
</feature>
<dbReference type="SUPFAM" id="SSF57667">
    <property type="entry name" value="beta-beta-alpha zinc fingers"/>
    <property type="match status" value="2"/>
</dbReference>
<dbReference type="InterPro" id="IPR050758">
    <property type="entry name" value="Znf_C2H2-type"/>
</dbReference>
<feature type="domain" description="C2H2-type" evidence="5">
    <location>
        <begin position="1545"/>
        <end position="1569"/>
    </location>
</feature>
<dbReference type="PANTHER" id="PTHR23234">
    <property type="entry name" value="ZNF44 PROTEIN"/>
    <property type="match status" value="1"/>
</dbReference>
<dbReference type="SMART" id="SM00355">
    <property type="entry name" value="ZnF_C2H2"/>
    <property type="match status" value="3"/>
</dbReference>
<dbReference type="PROSITE" id="PS50157">
    <property type="entry name" value="ZINC_FINGER_C2H2_2"/>
    <property type="match status" value="3"/>
</dbReference>
<sequence>MNEVSKLYKKMPNPREFVGASSGSRRGRRSYPKVETLNKGLNCEPIIFHREYTKRILPQSSRGKPRGKAGRPRKYKVEVSKNYQDSPPISETLDSFARSPSLSSDKTPCKRQRRLSKDDPNSIPRLTSQKSDRSNIKIKSDEALYKLSVSQSSERSSDDPSVKVKNFTCHECGMQFKTKGRFDKHVPCRVHRNSEYFQKPHLKRGRKSLNSKSLNNIKLPSCSVQRKNNDSVDETSLLVRIIGKPLKSDNFITYLNDEPNEANDGNFPPRKPSITGILKFHLSPNQTIEFLVCANKLAVKQCISALDTNSLIGDASTVFDGMNNCNTKEYLTESNTASSSLPLTSSSSYLSTDSILMPSSSLSSVNSGKVNQEAYTNLTTVYQKDYIFNTHDINMTSNSLEYHDRSQDELQAARTILSLARGSTDDMVLNMGQIMMELDNAPKVNNSCEKRDTPYNTDINDTITELKTQGDEIAEHHSRWISKQENETSDKSMSSVSSTEHSVGPISNLNAFSNTVVEDMISNDFNKCVSGDNTTTTTITTTNNNVPLSRPTDHLIAIQPTKLSTHCTTDVWNPISTSQNSSINNNSNNNTNNIVVQRKIRPPPKKRLSTNYTRSNSSRSFTDNTNSTTKLQDNINQTKTSSSINCEQLTVSQSTKQVINISSSCSSISTEQIDTQLPSFPSTSGIGLLPTPIQFTNVVYGNPNFISSQNTPLTSYVSNIDPISHQSNPMNGFTMVFPSPRPITPTPSTLNGSQPPPSFFILPQLMVLPRFIGSYIPMITAPEPYPSTINPIQSTNLAETRPSTFMTSSLVTPIPTAQPEFSTNHPPVKTIILQPPTSTTVFGADINTTVSQLSDDHQSKPVINNTYDDVKVTNGSDSNLILSHQSDTSVNSVKDKLLLPPTVISTPNSPSCSKKYDNAKCVWSSGGFNTTKPIPIRPVPEVSRIKPNNALSTVQNKSLQDQFHTGAGQNASDQKMLPILVSSHDLTNNSTKLNPTVTTCLVTSTSANNIIIPAINYNHSSSSSSVFTSSLSGNFISPSKSVGVEISVDSKQSHQQVQHNKLVTILPANQPDRTKCQYRPIHHKRRINFTKLNSRKKYLSNSLNSQRSNTSIRGRYRCQDNSLHTTKSYHHLKKHWHTHSNIRPFVCHNCDISFKTRGNLSKHMKSRCHHDRFLRGSGFTQVPLTSNSSVTPVVNRDFDHHSREVPRDSTINNNNSIFEDRQNYRKSPNISSASSLSSSCKTRNSSGATNNRSFPFGSKRNQVKSSLCTNFHGITSKSLSSTSATTTPTSISSSSLPGIMSSKASTLQSNIICSNVVDSSSRIPAPNVNAVNLSQDLPMNLSAKPQEPIALIKYIVEPSVYTKMNGIQSNHLNHSENMIYDKHVSNNCLSSAEVIVQTAVEAARNLATDKPTLKQTDKFSHSTPDSKNSERIPTPGNLSDHVKPIDAQVINFNTSDLEEQYYSKGLSTSTPCYQENGRNDKSCPLPSSSSSCTTCTEDSSTSEKLNKDMKQNNVKSLHTSNKPESDARQSHGVKSHAYLKDPRPYKCNMCHVGFRVSGHLCKHYRSKSHMSNILQMAQLSNSTIERILQSHMGNLQLINPDTGELSMRILEKIIPPCEFPTITTVNSGTNGHS</sequence>
<dbReference type="GO" id="GO:0008270">
    <property type="term" value="F:zinc ion binding"/>
    <property type="evidence" value="ECO:0007669"/>
    <property type="project" value="UniProtKB-KW"/>
</dbReference>
<feature type="region of interest" description="Disordered" evidence="4">
    <location>
        <begin position="55"/>
        <end position="135"/>
    </location>
</feature>
<keyword evidence="1" id="KW-0479">Metal-binding</keyword>
<feature type="compositionally biased region" description="Low complexity" evidence="4">
    <location>
        <begin position="1227"/>
        <end position="1239"/>
    </location>
</feature>
<dbReference type="PANTHER" id="PTHR23234:SF10">
    <property type="entry name" value="RIKEN CDNA 6720489N17 GENE-RELATED"/>
    <property type="match status" value="1"/>
</dbReference>
<keyword evidence="2" id="KW-0677">Repeat</keyword>
<feature type="region of interest" description="Disordered" evidence="4">
    <location>
        <begin position="1407"/>
        <end position="1441"/>
    </location>
</feature>
<reference evidence="7" key="1">
    <citation type="submission" date="2023-11" db="UniProtKB">
        <authorList>
            <consortium name="WormBaseParasite"/>
        </authorList>
    </citation>
    <scope>IDENTIFICATION</scope>
</reference>
<organism evidence="6 7">
    <name type="scientific">Schistosoma margrebowiei</name>
    <dbReference type="NCBI Taxonomy" id="48269"/>
    <lineage>
        <taxon>Eukaryota</taxon>
        <taxon>Metazoa</taxon>
        <taxon>Spiralia</taxon>
        <taxon>Lophotrochozoa</taxon>
        <taxon>Platyhelminthes</taxon>
        <taxon>Trematoda</taxon>
        <taxon>Digenea</taxon>
        <taxon>Strigeidida</taxon>
        <taxon>Schistosomatoidea</taxon>
        <taxon>Schistosomatidae</taxon>
        <taxon>Schistosoma</taxon>
    </lineage>
</organism>
<evidence type="ECO:0000256" key="3">
    <source>
        <dbReference type="PROSITE-ProRule" id="PRU00042"/>
    </source>
</evidence>
<dbReference type="InterPro" id="IPR036236">
    <property type="entry name" value="Znf_C2H2_sf"/>
</dbReference>
<dbReference type="InterPro" id="IPR013087">
    <property type="entry name" value="Znf_C2H2_type"/>
</dbReference>
<evidence type="ECO:0000313" key="7">
    <source>
        <dbReference type="WBParaSite" id="SMRG1_42020.2"/>
    </source>
</evidence>
<feature type="domain" description="C2H2-type" evidence="5">
    <location>
        <begin position="167"/>
        <end position="196"/>
    </location>
</feature>
<evidence type="ECO:0000256" key="1">
    <source>
        <dbReference type="ARBA" id="ARBA00022723"/>
    </source>
</evidence>
<keyword evidence="3" id="KW-0863">Zinc-finger</keyword>
<feature type="compositionally biased region" description="Basic and acidic residues" evidence="4">
    <location>
        <begin position="1198"/>
        <end position="1207"/>
    </location>
</feature>
<evidence type="ECO:0000259" key="5">
    <source>
        <dbReference type="PROSITE" id="PS50157"/>
    </source>
</evidence>
<feature type="region of interest" description="Disordered" evidence="4">
    <location>
        <begin position="473"/>
        <end position="503"/>
    </location>
</feature>
<keyword evidence="3" id="KW-0862">Zinc</keyword>
<feature type="compositionally biased region" description="Low complexity" evidence="4">
    <location>
        <begin position="609"/>
        <end position="620"/>
    </location>
</feature>
<feature type="compositionally biased region" description="Basic and acidic residues" evidence="4">
    <location>
        <begin position="473"/>
        <end position="490"/>
    </location>
</feature>